<dbReference type="EMBL" id="FOKG01000001">
    <property type="protein sequence ID" value="SFA83090.1"/>
    <property type="molecule type" value="Genomic_DNA"/>
</dbReference>
<dbReference type="Pfam" id="PF19054">
    <property type="entry name" value="DUF5753"/>
    <property type="match status" value="1"/>
</dbReference>
<dbReference type="PROSITE" id="PS50943">
    <property type="entry name" value="HTH_CROC1"/>
    <property type="match status" value="1"/>
</dbReference>
<dbReference type="InterPro" id="IPR043917">
    <property type="entry name" value="DUF5753"/>
</dbReference>
<feature type="domain" description="HTH cro/C1-type" evidence="1">
    <location>
        <begin position="21"/>
        <end position="77"/>
    </location>
</feature>
<dbReference type="SUPFAM" id="SSF47413">
    <property type="entry name" value="lambda repressor-like DNA-binding domains"/>
    <property type="match status" value="1"/>
</dbReference>
<gene>
    <name evidence="2" type="ORF">SAMN05216266_101702</name>
</gene>
<protein>
    <submittedName>
        <fullName evidence="2">Helix-turn-helix domain-containing protein</fullName>
    </submittedName>
</protein>
<dbReference type="CDD" id="cd00093">
    <property type="entry name" value="HTH_XRE"/>
    <property type="match status" value="1"/>
</dbReference>
<dbReference type="GO" id="GO:0003677">
    <property type="term" value="F:DNA binding"/>
    <property type="evidence" value="ECO:0007669"/>
    <property type="project" value="InterPro"/>
</dbReference>
<proteinExistence type="predicted"/>
<dbReference type="SMART" id="SM00530">
    <property type="entry name" value="HTH_XRE"/>
    <property type="match status" value="1"/>
</dbReference>
<evidence type="ECO:0000259" key="1">
    <source>
        <dbReference type="PROSITE" id="PS50943"/>
    </source>
</evidence>
<evidence type="ECO:0000313" key="3">
    <source>
        <dbReference type="Proteomes" id="UP000243799"/>
    </source>
</evidence>
<name>A0A1I0W4D4_9PSEU</name>
<dbReference type="Pfam" id="PF13560">
    <property type="entry name" value="HTH_31"/>
    <property type="match status" value="1"/>
</dbReference>
<dbReference type="Gene3D" id="1.10.260.40">
    <property type="entry name" value="lambda repressor-like DNA-binding domains"/>
    <property type="match status" value="1"/>
</dbReference>
<dbReference type="STRING" id="490629.SAMN05216266_101702"/>
<dbReference type="Proteomes" id="UP000243799">
    <property type="component" value="Unassembled WGS sequence"/>
</dbReference>
<sequence length="278" mass="32074">MVGVGEPRKPNFRMRQLARTLRRLREQARLTQEETARRLRLSEAKLSRIEHGQLPNYHEFLAMLDLYGVIVSDYDEYVRMYDRAEERGWWHAYGHDDRGFVSIEAEASVVRTYQLGFVPGLLQTEGYMRAVFAAEREPLDSNILEKQVEVRLRRQHRLFEEPLLGVHAVVDESALLRNACDREQLVQIAARAELPNVSFQVIPSQVKVHEGLYSNFIVVSFPGKHEPDLAYIEYGFGSLQIEKASEVRAARLSFSHLAGLALDEQRSIAWLRRVADEL</sequence>
<dbReference type="InterPro" id="IPR001387">
    <property type="entry name" value="Cro/C1-type_HTH"/>
</dbReference>
<dbReference type="AlphaFoldDB" id="A0A1I0W4D4"/>
<accession>A0A1I0W4D4</accession>
<organism evidence="2 3">
    <name type="scientific">Amycolatopsis marina</name>
    <dbReference type="NCBI Taxonomy" id="490629"/>
    <lineage>
        <taxon>Bacteria</taxon>
        <taxon>Bacillati</taxon>
        <taxon>Actinomycetota</taxon>
        <taxon>Actinomycetes</taxon>
        <taxon>Pseudonocardiales</taxon>
        <taxon>Pseudonocardiaceae</taxon>
        <taxon>Amycolatopsis</taxon>
    </lineage>
</organism>
<evidence type="ECO:0000313" key="2">
    <source>
        <dbReference type="EMBL" id="SFA83090.1"/>
    </source>
</evidence>
<keyword evidence="3" id="KW-1185">Reference proteome</keyword>
<reference evidence="3" key="1">
    <citation type="submission" date="2016-10" db="EMBL/GenBank/DDBJ databases">
        <authorList>
            <person name="Varghese N."/>
            <person name="Submissions S."/>
        </authorList>
    </citation>
    <scope>NUCLEOTIDE SEQUENCE [LARGE SCALE GENOMIC DNA]</scope>
    <source>
        <strain evidence="3">CGMCC 4.3568</strain>
    </source>
</reference>
<dbReference type="InterPro" id="IPR010982">
    <property type="entry name" value="Lambda_DNA-bd_dom_sf"/>
</dbReference>